<dbReference type="SUPFAM" id="SSF52540">
    <property type="entry name" value="P-loop containing nucleoside triphosphate hydrolases"/>
    <property type="match status" value="1"/>
</dbReference>
<evidence type="ECO:0000256" key="5">
    <source>
        <dbReference type="ARBA" id="ARBA00023136"/>
    </source>
</evidence>
<evidence type="ECO:0000256" key="1">
    <source>
        <dbReference type="ARBA" id="ARBA00004202"/>
    </source>
</evidence>
<dbReference type="InterPro" id="IPR051535">
    <property type="entry name" value="Siderophore_ABC-ATPase"/>
</dbReference>
<feature type="signal peptide" evidence="7">
    <location>
        <begin position="1"/>
        <end position="25"/>
    </location>
</feature>
<dbReference type="PROSITE" id="PS00211">
    <property type="entry name" value="ABC_TRANSPORTER_1"/>
    <property type="match status" value="1"/>
</dbReference>
<organism evidence="8 9">
    <name type="scientific">Citricoccus muralis</name>
    <dbReference type="NCBI Taxonomy" id="169134"/>
    <lineage>
        <taxon>Bacteria</taxon>
        <taxon>Bacillati</taxon>
        <taxon>Actinomycetota</taxon>
        <taxon>Actinomycetes</taxon>
        <taxon>Micrococcales</taxon>
        <taxon>Micrococcaceae</taxon>
        <taxon>Citricoccus</taxon>
    </lineage>
</organism>
<keyword evidence="4" id="KW-0406">Ion transport</keyword>
<keyword evidence="2" id="KW-0813">Transport</keyword>
<evidence type="ECO:0000256" key="7">
    <source>
        <dbReference type="SAM" id="SignalP"/>
    </source>
</evidence>
<name>A0ABY8H4G7_9MICC</name>
<accession>A0ABY8H4G7</accession>
<proteinExistence type="predicted"/>
<dbReference type="GO" id="GO:0005524">
    <property type="term" value="F:ATP binding"/>
    <property type="evidence" value="ECO:0007669"/>
    <property type="project" value="UniProtKB-KW"/>
</dbReference>
<dbReference type="Gene3D" id="3.40.50.300">
    <property type="entry name" value="P-loop containing nucleotide triphosphate hydrolases"/>
    <property type="match status" value="1"/>
</dbReference>
<gene>
    <name evidence="8" type="ORF">P8192_11595</name>
</gene>
<keyword evidence="8" id="KW-0547">Nucleotide-binding</keyword>
<feature type="chain" id="PRO_5046880894" evidence="7">
    <location>
        <begin position="26"/>
        <end position="260"/>
    </location>
</feature>
<evidence type="ECO:0000256" key="2">
    <source>
        <dbReference type="ARBA" id="ARBA00022448"/>
    </source>
</evidence>
<dbReference type="InterPro" id="IPR017871">
    <property type="entry name" value="ABC_transporter-like_CS"/>
</dbReference>
<reference evidence="8 9" key="1">
    <citation type="submission" date="2023-04" db="EMBL/GenBank/DDBJ databases">
        <title>Funneling lignin-derived compounds into biodiesel using alkali-halophilic Citricoccus sp. P2.</title>
        <authorList>
            <person name="Luo C.-B."/>
        </authorList>
    </citation>
    <scope>NUCLEOTIDE SEQUENCE [LARGE SCALE GENOMIC DNA]</scope>
    <source>
        <strain evidence="8 9">P2</strain>
    </source>
</reference>
<dbReference type="RefSeq" id="WP_278157197.1">
    <property type="nucleotide sequence ID" value="NZ_CP121252.1"/>
</dbReference>
<evidence type="ECO:0000313" key="8">
    <source>
        <dbReference type="EMBL" id="WFP16029.1"/>
    </source>
</evidence>
<keyword evidence="9" id="KW-1185">Reference proteome</keyword>
<feature type="region of interest" description="Disordered" evidence="6">
    <location>
        <begin position="96"/>
        <end position="124"/>
    </location>
</feature>
<dbReference type="PROSITE" id="PS51257">
    <property type="entry name" value="PROKAR_LIPOPROTEIN"/>
    <property type="match status" value="1"/>
</dbReference>
<evidence type="ECO:0000313" key="9">
    <source>
        <dbReference type="Proteomes" id="UP001219037"/>
    </source>
</evidence>
<comment type="subcellular location">
    <subcellularLocation>
        <location evidence="1">Cell membrane</location>
        <topology evidence="1">Peripheral membrane protein</topology>
    </subcellularLocation>
</comment>
<feature type="region of interest" description="Disordered" evidence="6">
    <location>
        <begin position="241"/>
        <end position="260"/>
    </location>
</feature>
<dbReference type="PANTHER" id="PTHR42771">
    <property type="entry name" value="IRON(3+)-HYDROXAMATE IMPORT ATP-BINDING PROTEIN FHUC"/>
    <property type="match status" value="1"/>
</dbReference>
<keyword evidence="7" id="KW-0732">Signal</keyword>
<dbReference type="EMBL" id="CP121252">
    <property type="protein sequence ID" value="WFP16029.1"/>
    <property type="molecule type" value="Genomic_DNA"/>
</dbReference>
<sequence length="260" mass="27927">MFPRRLETPLTALTVAAALALTACGGTGNDADVILVAYSGLTQQDYDSLSETAEENPELEGKSAMFLTQVNSSDLSEVSFYTTHDPRTAFFNDLGLETPESGAETSDGTEEFSQTVSAEPLSEADERPVAAALEATHAHGLVDRPVDELSGGQRQRVWIALVLDLLTELNQNVGTTVVMVLHDLNIAARYADHLMAIVDGTVHSAGTPHEVLTTQSVRSVFGLDSLIITDPVSNQPLMVPMGRHHRTDRPPHPPTSQETA</sequence>
<dbReference type="Gene3D" id="3.40.50.1980">
    <property type="entry name" value="Nitrogenase molybdenum iron protein domain"/>
    <property type="match status" value="1"/>
</dbReference>
<feature type="compositionally biased region" description="Polar residues" evidence="6">
    <location>
        <begin position="103"/>
        <end position="117"/>
    </location>
</feature>
<evidence type="ECO:0000256" key="4">
    <source>
        <dbReference type="ARBA" id="ARBA00023065"/>
    </source>
</evidence>
<dbReference type="InterPro" id="IPR027417">
    <property type="entry name" value="P-loop_NTPase"/>
</dbReference>
<protein>
    <submittedName>
        <fullName evidence="8">ABC transporter ATP-binding protein</fullName>
    </submittedName>
</protein>
<evidence type="ECO:0000256" key="6">
    <source>
        <dbReference type="SAM" id="MobiDB-lite"/>
    </source>
</evidence>
<dbReference type="PANTHER" id="PTHR42771:SF2">
    <property type="entry name" value="IRON(3+)-HYDROXAMATE IMPORT ATP-BINDING PROTEIN FHUC"/>
    <property type="match status" value="1"/>
</dbReference>
<keyword evidence="5" id="KW-0472">Membrane</keyword>
<keyword evidence="3" id="KW-1003">Cell membrane</keyword>
<evidence type="ECO:0000256" key="3">
    <source>
        <dbReference type="ARBA" id="ARBA00022475"/>
    </source>
</evidence>
<keyword evidence="8" id="KW-0067">ATP-binding</keyword>
<dbReference type="Proteomes" id="UP001219037">
    <property type="component" value="Chromosome"/>
</dbReference>